<keyword evidence="1 4" id="KW-0808">Transferase</keyword>
<feature type="binding site" evidence="4">
    <location>
        <position position="227"/>
    </location>
    <ligand>
        <name>1D-myo-inositol 2-(L-cysteinylamino)-2-deoxy-alpha-D-glucopyranoside</name>
        <dbReference type="ChEBI" id="CHEBI:58887"/>
    </ligand>
</feature>
<feature type="binding site" evidence="4">
    <location>
        <begin position="231"/>
        <end position="233"/>
    </location>
    <ligand>
        <name>acetyl-CoA</name>
        <dbReference type="ChEBI" id="CHEBI:57288"/>
        <label>2</label>
    </ligand>
</feature>
<keyword evidence="3 4" id="KW-0012">Acyltransferase</keyword>
<dbReference type="HAMAP" id="MF_01698">
    <property type="entry name" value="MshD"/>
    <property type="match status" value="1"/>
</dbReference>
<dbReference type="EC" id="2.3.1.189" evidence="4"/>
<evidence type="ECO:0000256" key="3">
    <source>
        <dbReference type="ARBA" id="ARBA00023315"/>
    </source>
</evidence>
<dbReference type="CDD" id="cd04301">
    <property type="entry name" value="NAT_SF"/>
    <property type="match status" value="1"/>
</dbReference>
<dbReference type="Proteomes" id="UP001499938">
    <property type="component" value="Unassembled WGS sequence"/>
</dbReference>
<dbReference type="Gene3D" id="3.40.630.30">
    <property type="match status" value="1"/>
</dbReference>
<feature type="binding site" evidence="4">
    <location>
        <position position="208"/>
    </location>
    <ligand>
        <name>1D-myo-inositol 2-(L-cysteinylamino)-2-deoxy-alpha-D-glucopyranoside</name>
        <dbReference type="ChEBI" id="CHEBI:58887"/>
    </ligand>
</feature>
<dbReference type="PANTHER" id="PTHR43877">
    <property type="entry name" value="AMINOALKYLPHOSPHONATE N-ACETYLTRANSFERASE-RELATED-RELATED"/>
    <property type="match status" value="1"/>
</dbReference>
<name>A0ABN2M059_9MICO</name>
<accession>A0ABN2M059</accession>
<evidence type="ECO:0000256" key="1">
    <source>
        <dbReference type="ARBA" id="ARBA00022679"/>
    </source>
</evidence>
<feature type="domain" description="N-acetyltransferase" evidence="5">
    <location>
        <begin position="141"/>
        <end position="300"/>
    </location>
</feature>
<dbReference type="NCBIfam" id="TIGR03448">
    <property type="entry name" value="mycothiol_MshD"/>
    <property type="match status" value="1"/>
</dbReference>
<comment type="similarity">
    <text evidence="4">Belongs to the acetyltransferase family. MshD subfamily.</text>
</comment>
<dbReference type="InterPro" id="IPR050832">
    <property type="entry name" value="Bact_Acetyltransf"/>
</dbReference>
<dbReference type="PANTHER" id="PTHR43877:SF2">
    <property type="entry name" value="AMINOALKYLPHOSPHONATE N-ACETYLTRANSFERASE-RELATED"/>
    <property type="match status" value="1"/>
</dbReference>
<feature type="binding site" evidence="4">
    <location>
        <position position="31"/>
    </location>
    <ligand>
        <name>1D-myo-inositol 2-(L-cysteinylamino)-2-deoxy-alpha-D-glucopyranoside</name>
        <dbReference type="ChEBI" id="CHEBI:58887"/>
    </ligand>
</feature>
<reference evidence="6 7" key="1">
    <citation type="journal article" date="2019" name="Int. J. Syst. Evol. Microbiol.">
        <title>The Global Catalogue of Microorganisms (GCM) 10K type strain sequencing project: providing services to taxonomists for standard genome sequencing and annotation.</title>
        <authorList>
            <consortium name="The Broad Institute Genomics Platform"/>
            <consortium name="The Broad Institute Genome Sequencing Center for Infectious Disease"/>
            <person name="Wu L."/>
            <person name="Ma J."/>
        </authorList>
    </citation>
    <scope>NUCLEOTIDE SEQUENCE [LARGE SCALE GENOMIC DNA]</scope>
    <source>
        <strain evidence="6 7">JCM 15592</strain>
    </source>
</reference>
<comment type="caution">
    <text evidence="6">The sequence shown here is derived from an EMBL/GenBank/DDBJ whole genome shotgun (WGS) entry which is preliminary data.</text>
</comment>
<sequence>MPKPLSAADHAAVHDLADAANSADGVRPLSERTLLDLDLLHESVRHLLVWQGGELAAYAQLGRERQGELVVHPAHRRAGHGRNLLTNLAGQGAAAVWAHGDLPAARALAASVGWEPVRILRKLSRPLAEEDSAPVTLPEGYGIRGFVPGQDEADWLRINALAFADHPEQGRVTRNDLDRLIAQDWFDPAGLLLLTDASGAVIGSHWTKVDPAERAPAADGSPVPAGEVSVVALDPAVHGRGLAAPLTAAGLAHLAARGLRSVVLYVDDDNTAALRTYRRLGFTDLEVHAQYAPVSAARPA</sequence>
<evidence type="ECO:0000313" key="6">
    <source>
        <dbReference type="EMBL" id="GAA1803421.1"/>
    </source>
</evidence>
<evidence type="ECO:0000259" key="5">
    <source>
        <dbReference type="PROSITE" id="PS51186"/>
    </source>
</evidence>
<gene>
    <name evidence="4 6" type="primary">mshD</name>
    <name evidence="6" type="ORF">GCM10009811_28760</name>
</gene>
<dbReference type="SUPFAM" id="SSF55729">
    <property type="entry name" value="Acyl-CoA N-acyltransferases (Nat)"/>
    <property type="match status" value="1"/>
</dbReference>
<proteinExistence type="inferred from homology"/>
<dbReference type="InterPro" id="IPR000182">
    <property type="entry name" value="GNAT_dom"/>
</dbReference>
<dbReference type="PROSITE" id="PS51186">
    <property type="entry name" value="GNAT"/>
    <property type="match status" value="2"/>
</dbReference>
<comment type="caution">
    <text evidence="4">Lacks conserved residue(s) required for the propagation of feature annotation.</text>
</comment>
<evidence type="ECO:0000256" key="2">
    <source>
        <dbReference type="ARBA" id="ARBA00022737"/>
    </source>
</evidence>
<protein>
    <recommendedName>
        <fullName evidence="4">Mycothiol acetyltransferase</fullName>
        <shortName evidence="4">MSH acetyltransferase</shortName>
        <ecNumber evidence="4">2.3.1.189</ecNumber>
    </recommendedName>
    <alternativeName>
        <fullName evidence="4">Mycothiol synthase</fullName>
    </alternativeName>
</protein>
<dbReference type="RefSeq" id="WP_344086903.1">
    <property type="nucleotide sequence ID" value="NZ_BAAAPO010000044.1"/>
</dbReference>
<feature type="binding site" evidence="4">
    <location>
        <position position="168"/>
    </location>
    <ligand>
        <name>1D-myo-inositol 2-(L-cysteinylamino)-2-deoxy-alpha-D-glucopyranoside</name>
        <dbReference type="ChEBI" id="CHEBI:58887"/>
    </ligand>
</feature>
<comment type="catalytic activity">
    <reaction evidence="4">
        <text>1D-myo-inositol 2-(L-cysteinylamino)-2-deoxy-alpha-D-glucopyranoside + acetyl-CoA = mycothiol + CoA + H(+)</text>
        <dbReference type="Rhea" id="RHEA:26172"/>
        <dbReference type="ChEBI" id="CHEBI:15378"/>
        <dbReference type="ChEBI" id="CHEBI:16768"/>
        <dbReference type="ChEBI" id="CHEBI:57287"/>
        <dbReference type="ChEBI" id="CHEBI:57288"/>
        <dbReference type="ChEBI" id="CHEBI:58887"/>
        <dbReference type="EC" id="2.3.1.189"/>
    </reaction>
</comment>
<dbReference type="Pfam" id="PF00583">
    <property type="entry name" value="Acetyltransf_1"/>
    <property type="match status" value="2"/>
</dbReference>
<feature type="domain" description="N-acetyltransferase" evidence="5">
    <location>
        <begin position="1"/>
        <end position="136"/>
    </location>
</feature>
<dbReference type="InterPro" id="IPR016181">
    <property type="entry name" value="Acyl_CoA_acyltransferase"/>
</dbReference>
<keyword evidence="7" id="KW-1185">Reference proteome</keyword>
<organism evidence="6 7">
    <name type="scientific">Nostocoides veronense</name>
    <dbReference type="NCBI Taxonomy" id="330836"/>
    <lineage>
        <taxon>Bacteria</taxon>
        <taxon>Bacillati</taxon>
        <taxon>Actinomycetota</taxon>
        <taxon>Actinomycetes</taxon>
        <taxon>Micrococcales</taxon>
        <taxon>Intrasporangiaceae</taxon>
        <taxon>Nostocoides</taxon>
    </lineage>
</organism>
<feature type="binding site" evidence="4">
    <location>
        <begin position="69"/>
        <end position="71"/>
    </location>
    <ligand>
        <name>acetyl-CoA</name>
        <dbReference type="ChEBI" id="CHEBI:57288"/>
        <label>1</label>
    </ligand>
</feature>
<dbReference type="PIRSF" id="PIRSF021524">
    <property type="entry name" value="MSH_acetyltransferase"/>
    <property type="match status" value="1"/>
</dbReference>
<dbReference type="InterPro" id="IPR017813">
    <property type="entry name" value="Mycothiol_AcTrfase"/>
</dbReference>
<comment type="subunit">
    <text evidence="4">Monomer.</text>
</comment>
<dbReference type="EMBL" id="BAAAPO010000044">
    <property type="protein sequence ID" value="GAA1803421.1"/>
    <property type="molecule type" value="Genomic_DNA"/>
</dbReference>
<comment type="function">
    <text evidence="4">Catalyzes the transfer of acetyl from acetyl-CoA to desacetylmycothiol (Cys-GlcN-Ins) to form mycothiol.</text>
</comment>
<evidence type="ECO:0000313" key="7">
    <source>
        <dbReference type="Proteomes" id="UP001499938"/>
    </source>
</evidence>
<feature type="binding site" evidence="4">
    <location>
        <position position="265"/>
    </location>
    <ligand>
        <name>1D-myo-inositol 2-(L-cysteinylamino)-2-deoxy-alpha-D-glucopyranoside</name>
        <dbReference type="ChEBI" id="CHEBI:58887"/>
    </ligand>
</feature>
<evidence type="ECO:0000256" key="4">
    <source>
        <dbReference type="HAMAP-Rule" id="MF_01698"/>
    </source>
</evidence>
<feature type="binding site" evidence="4">
    <location>
        <begin position="270"/>
        <end position="275"/>
    </location>
    <ligand>
        <name>acetyl-CoA</name>
        <dbReference type="ChEBI" id="CHEBI:57288"/>
        <label>2</label>
    </ligand>
</feature>
<keyword evidence="2 4" id="KW-0677">Repeat</keyword>